<name>A0ABU8WYZ5_9BURK</name>
<dbReference type="Proteomes" id="UP001385892">
    <property type="component" value="Unassembled WGS sequence"/>
</dbReference>
<evidence type="ECO:0000313" key="2">
    <source>
        <dbReference type="Proteomes" id="UP001385892"/>
    </source>
</evidence>
<evidence type="ECO:0000313" key="1">
    <source>
        <dbReference type="EMBL" id="MEJ8852639.1"/>
    </source>
</evidence>
<comment type="caution">
    <text evidence="1">The sequence shown here is derived from an EMBL/GenBank/DDBJ whole genome shotgun (WGS) entry which is preliminary data.</text>
</comment>
<dbReference type="EMBL" id="JBBKZT010000054">
    <property type="protein sequence ID" value="MEJ8852639.1"/>
    <property type="molecule type" value="Genomic_DNA"/>
</dbReference>
<proteinExistence type="predicted"/>
<gene>
    <name evidence="1" type="ORF">WKW82_38960</name>
</gene>
<keyword evidence="2" id="KW-1185">Reference proteome</keyword>
<organism evidence="1 2">
    <name type="scientific">Variovorax rhizosphaerae</name>
    <dbReference type="NCBI Taxonomy" id="1836200"/>
    <lineage>
        <taxon>Bacteria</taxon>
        <taxon>Pseudomonadati</taxon>
        <taxon>Pseudomonadota</taxon>
        <taxon>Betaproteobacteria</taxon>
        <taxon>Burkholderiales</taxon>
        <taxon>Comamonadaceae</taxon>
        <taxon>Variovorax</taxon>
    </lineage>
</organism>
<sequence length="61" mass="6233">MPAAAQRLGLGPMMLLESISGNDAPAPRPSQLADPVGIARVARKPVVQMNDVINIGSAPDG</sequence>
<reference evidence="1 2" key="1">
    <citation type="submission" date="2024-03" db="EMBL/GenBank/DDBJ databases">
        <title>Novel species of the genus Variovorax.</title>
        <authorList>
            <person name="Liu Q."/>
            <person name="Xin Y.-H."/>
        </authorList>
    </citation>
    <scope>NUCLEOTIDE SEQUENCE [LARGE SCALE GENOMIC DNA]</scope>
    <source>
        <strain evidence="1 2">KACC 18900</strain>
    </source>
</reference>
<accession>A0ABU8WYZ5</accession>
<protein>
    <submittedName>
        <fullName evidence="1">Uncharacterized protein</fullName>
    </submittedName>
</protein>